<protein>
    <submittedName>
        <fullName evidence="1">Uncharacterized protein</fullName>
    </submittedName>
</protein>
<sequence>MIMAYEEDFYTTTVLMQLVLFTVGEFDKHVTTQLLRNAQIIPLDRFPNRKAMRLRHLLAFEEEYLRLVAAVRIALYFTTAHRLCLENSGQQIVSSNGGTLRSNIGGVRSLSRTLMWAQLSFQTFVIIQRLSI</sequence>
<gene>
    <name evidence="1" type="ORF">NPIL_663511</name>
</gene>
<comment type="caution">
    <text evidence="1">The sequence shown here is derived from an EMBL/GenBank/DDBJ whole genome shotgun (WGS) entry which is preliminary data.</text>
</comment>
<dbReference type="Proteomes" id="UP000887013">
    <property type="component" value="Unassembled WGS sequence"/>
</dbReference>
<dbReference type="AlphaFoldDB" id="A0A8X6MTV4"/>
<proteinExistence type="predicted"/>
<evidence type="ECO:0000313" key="2">
    <source>
        <dbReference type="Proteomes" id="UP000887013"/>
    </source>
</evidence>
<accession>A0A8X6MTV4</accession>
<dbReference type="EMBL" id="BMAW01097068">
    <property type="protein sequence ID" value="GFS77713.1"/>
    <property type="molecule type" value="Genomic_DNA"/>
</dbReference>
<organism evidence="1 2">
    <name type="scientific">Nephila pilipes</name>
    <name type="common">Giant wood spider</name>
    <name type="synonym">Nephila maculata</name>
    <dbReference type="NCBI Taxonomy" id="299642"/>
    <lineage>
        <taxon>Eukaryota</taxon>
        <taxon>Metazoa</taxon>
        <taxon>Ecdysozoa</taxon>
        <taxon>Arthropoda</taxon>
        <taxon>Chelicerata</taxon>
        <taxon>Arachnida</taxon>
        <taxon>Araneae</taxon>
        <taxon>Araneomorphae</taxon>
        <taxon>Entelegynae</taxon>
        <taxon>Araneoidea</taxon>
        <taxon>Nephilidae</taxon>
        <taxon>Nephila</taxon>
    </lineage>
</organism>
<keyword evidence="2" id="KW-1185">Reference proteome</keyword>
<name>A0A8X6MTV4_NEPPI</name>
<evidence type="ECO:0000313" key="1">
    <source>
        <dbReference type="EMBL" id="GFS77713.1"/>
    </source>
</evidence>
<reference evidence="1" key="1">
    <citation type="submission" date="2020-08" db="EMBL/GenBank/DDBJ databases">
        <title>Multicomponent nature underlies the extraordinary mechanical properties of spider dragline silk.</title>
        <authorList>
            <person name="Kono N."/>
            <person name="Nakamura H."/>
            <person name="Mori M."/>
            <person name="Yoshida Y."/>
            <person name="Ohtoshi R."/>
            <person name="Malay A.D."/>
            <person name="Moran D.A.P."/>
            <person name="Tomita M."/>
            <person name="Numata K."/>
            <person name="Arakawa K."/>
        </authorList>
    </citation>
    <scope>NUCLEOTIDE SEQUENCE</scope>
</reference>